<proteinExistence type="inferred from homology"/>
<keyword evidence="6" id="KW-1185">Reference proteome</keyword>
<dbReference type="AlphaFoldDB" id="A0A7K0CHB9"/>
<dbReference type="Pfam" id="PF03466">
    <property type="entry name" value="LysR_substrate"/>
    <property type="match status" value="1"/>
</dbReference>
<dbReference type="EMBL" id="WEGJ01000009">
    <property type="protein sequence ID" value="MQY12889.1"/>
    <property type="molecule type" value="Genomic_DNA"/>
</dbReference>
<sequence>MHLAGPAELICTQVLPALAPLVAGGVRLRTATGLTDPLLEELRAGRHDLVIATSRPRGRALLSVPLADEEFVLVAGAAAAPELIRGLASEGPAALLAAPLVTYAEDLPIARRYWRHVFGRRLESRAALTVPDLRGVCAAVTAGVGWTVLPRYLCRAELASGTLVPLHTPQDPPINTSYLVARPGAVDNPHAVRVRNRLLEAAREW</sequence>
<dbReference type="GO" id="GO:0006355">
    <property type="term" value="P:regulation of DNA-templated transcription"/>
    <property type="evidence" value="ECO:0007669"/>
    <property type="project" value="TreeGrafter"/>
</dbReference>
<keyword evidence="2" id="KW-0805">Transcription regulation</keyword>
<accession>A0A7K0CHB9</accession>
<comment type="caution">
    <text evidence="5">The sequence shown here is derived from an EMBL/GenBank/DDBJ whole genome shotgun (WGS) entry which is preliminary data.</text>
</comment>
<dbReference type="PANTHER" id="PTHR30126">
    <property type="entry name" value="HTH-TYPE TRANSCRIPTIONAL REGULATOR"/>
    <property type="match status" value="1"/>
</dbReference>
<dbReference type="Gene3D" id="3.40.190.10">
    <property type="entry name" value="Periplasmic binding protein-like II"/>
    <property type="match status" value="2"/>
</dbReference>
<dbReference type="Proteomes" id="UP000466345">
    <property type="component" value="Unassembled WGS sequence"/>
</dbReference>
<name>A0A7K0CHB9_9ACTN</name>
<evidence type="ECO:0000256" key="2">
    <source>
        <dbReference type="ARBA" id="ARBA00023015"/>
    </source>
</evidence>
<protein>
    <recommendedName>
        <fullName evidence="4">LysR substrate-binding domain-containing protein</fullName>
    </recommendedName>
</protein>
<evidence type="ECO:0000313" key="6">
    <source>
        <dbReference type="Proteomes" id="UP000466345"/>
    </source>
</evidence>
<reference evidence="5 6" key="1">
    <citation type="submission" date="2019-10" db="EMBL/GenBank/DDBJ databases">
        <title>Streptomyces smaragdinus sp. nov. and Streptomyces fabii sp. nov., isolated from the gut of fungus growing-termite Macrotermes natalensis.</title>
        <authorList>
            <person name="Schwitalla J."/>
            <person name="Benndorf R."/>
            <person name="Martin K."/>
            <person name="De Beer W."/>
            <person name="Kaster A.-K."/>
            <person name="Vollmers J."/>
            <person name="Poulsen M."/>
            <person name="Beemelmanns C."/>
        </authorList>
    </citation>
    <scope>NUCLEOTIDE SEQUENCE [LARGE SCALE GENOMIC DNA]</scope>
    <source>
        <strain evidence="5 6">RB5</strain>
    </source>
</reference>
<organism evidence="5 6">
    <name type="scientific">Streptomyces smaragdinus</name>
    <dbReference type="NCBI Taxonomy" id="2585196"/>
    <lineage>
        <taxon>Bacteria</taxon>
        <taxon>Bacillati</taxon>
        <taxon>Actinomycetota</taxon>
        <taxon>Actinomycetes</taxon>
        <taxon>Kitasatosporales</taxon>
        <taxon>Streptomycetaceae</taxon>
        <taxon>Streptomyces</taxon>
    </lineage>
</organism>
<gene>
    <name evidence="5" type="ORF">SRB5_30280</name>
</gene>
<dbReference type="CDD" id="cd05466">
    <property type="entry name" value="PBP2_LTTR_substrate"/>
    <property type="match status" value="1"/>
</dbReference>
<feature type="domain" description="LysR substrate-binding" evidence="4">
    <location>
        <begin position="24"/>
        <end position="202"/>
    </location>
</feature>
<evidence type="ECO:0000313" key="5">
    <source>
        <dbReference type="EMBL" id="MQY12889.1"/>
    </source>
</evidence>
<keyword evidence="3" id="KW-0804">Transcription</keyword>
<dbReference type="PANTHER" id="PTHR30126:SF39">
    <property type="entry name" value="HTH-TYPE TRANSCRIPTIONAL REGULATOR CYSL"/>
    <property type="match status" value="1"/>
</dbReference>
<dbReference type="GO" id="GO:0000976">
    <property type="term" value="F:transcription cis-regulatory region binding"/>
    <property type="evidence" value="ECO:0007669"/>
    <property type="project" value="TreeGrafter"/>
</dbReference>
<dbReference type="SUPFAM" id="SSF53850">
    <property type="entry name" value="Periplasmic binding protein-like II"/>
    <property type="match status" value="1"/>
</dbReference>
<dbReference type="InterPro" id="IPR005119">
    <property type="entry name" value="LysR_subst-bd"/>
</dbReference>
<comment type="similarity">
    <text evidence="1">Belongs to the LysR transcriptional regulatory family.</text>
</comment>
<evidence type="ECO:0000256" key="1">
    <source>
        <dbReference type="ARBA" id="ARBA00009437"/>
    </source>
</evidence>
<evidence type="ECO:0000256" key="3">
    <source>
        <dbReference type="ARBA" id="ARBA00023163"/>
    </source>
</evidence>
<evidence type="ECO:0000259" key="4">
    <source>
        <dbReference type="Pfam" id="PF03466"/>
    </source>
</evidence>